<dbReference type="EMBL" id="CP012257">
    <property type="protein sequence ID" value="ALB54147.1"/>
    <property type="molecule type" value="Genomic_DNA"/>
</dbReference>
<organism evidence="3 4">
    <name type="scientific">Cronobacter universalis NCTC 9529</name>
    <dbReference type="NCBI Taxonomy" id="1074000"/>
    <lineage>
        <taxon>Bacteria</taxon>
        <taxon>Pseudomonadati</taxon>
        <taxon>Pseudomonadota</taxon>
        <taxon>Gammaproteobacteria</taxon>
        <taxon>Enterobacterales</taxon>
        <taxon>Enterobacteriaceae</taxon>
        <taxon>Cronobacter</taxon>
    </lineage>
</organism>
<reference evidence="3 4" key="3">
    <citation type="journal article" date="2016" name="Genome Announc.">
        <title>Fully Closed Genome Sequences of Five Type Strains of the Genus Cronobacter and One Cronobacter sakazakii Strain.</title>
        <authorList>
            <person name="Moine D."/>
            <person name="Kassam M."/>
            <person name="Baert L."/>
            <person name="Tang Y."/>
            <person name="Barretto C."/>
            <person name="Ngom Bru C."/>
            <person name="Klijn A."/>
            <person name="Descombes P."/>
        </authorList>
    </citation>
    <scope>NUCLEOTIDE SEQUENCE [LARGE SCALE GENOMIC DNA]</scope>
    <source>
        <strain evidence="3 4">NCTC 9529</strain>
    </source>
</reference>
<dbReference type="Pfam" id="PF13450">
    <property type="entry name" value="NAD_binding_8"/>
    <property type="match status" value="1"/>
</dbReference>
<dbReference type="PANTHER" id="PTHR43563">
    <property type="entry name" value="AMINE OXIDASE"/>
    <property type="match status" value="1"/>
</dbReference>
<dbReference type="SUPFAM" id="SSF51905">
    <property type="entry name" value="FAD/NAD(P)-binding domain"/>
    <property type="match status" value="1"/>
</dbReference>
<sequence>MMKQSAVIIGAGISGLYAATLLEKAGVDYVILEARDRTGGRVLSGLELAGASAGIHVDMGAAWFWPDIQPDFAQLIERLNLPVIAHGRPGDMLYERQLDSPPERYPSWESSPASFRLKGGMQTLTAALKSQIPAEKIKTGHQVVAVSRAGKEVQVHTRSEGNKKAVFSGEHVFLALPPALAAKIDFRPAMPEQVLSNWRKTPTWMAPHAKYVAVYKTDLFHARQLSGNAGSRVGPMVEIHDVSEPDSGKTAIFGFIGVPAKSRWTVSEAVLKSLCREQLVRLFGQDAAEPEAEYIKDWAADPFTATEFDLLQEDGHTMPEQLPATGEWFDEVTGIASEWSPQFSGYLAGAIDSALTGVQRWLQQK</sequence>
<dbReference type="InterPro" id="IPR036188">
    <property type="entry name" value="FAD/NAD-bd_sf"/>
</dbReference>
<dbReference type="InterPro" id="IPR002937">
    <property type="entry name" value="Amino_oxidase"/>
</dbReference>
<dbReference type="KEGG" id="cui:AFK65_05520"/>
<dbReference type="GO" id="GO:0016491">
    <property type="term" value="F:oxidoreductase activity"/>
    <property type="evidence" value="ECO:0007669"/>
    <property type="project" value="InterPro"/>
</dbReference>
<dbReference type="Pfam" id="PF01593">
    <property type="entry name" value="Amino_oxidase"/>
    <property type="match status" value="1"/>
</dbReference>
<reference evidence="4" key="2">
    <citation type="submission" date="2015-09" db="EMBL/GenBank/DDBJ databases">
        <title>Cronobacter genome sequencing and assembly.</title>
        <authorList>
            <person name="Descombes P."/>
            <person name="Baert L."/>
            <person name="Ngom-Bru C."/>
            <person name="Barretto C."/>
        </authorList>
    </citation>
    <scope>NUCLEOTIDE SEQUENCE [LARGE SCALE GENOMIC DNA]</scope>
    <source>
        <strain evidence="4">NCTC 9529</strain>
    </source>
</reference>
<dbReference type="InterPro" id="IPR050703">
    <property type="entry name" value="Flavin_MAO"/>
</dbReference>
<name>A0AAC8VNL8_9ENTR</name>
<evidence type="ECO:0000313" key="4">
    <source>
        <dbReference type="Proteomes" id="UP000061974"/>
    </source>
</evidence>
<dbReference type="Proteomes" id="UP000061974">
    <property type="component" value="Chromosome"/>
</dbReference>
<accession>A0AAC8VNL8</accession>
<evidence type="ECO:0000259" key="2">
    <source>
        <dbReference type="Pfam" id="PF01593"/>
    </source>
</evidence>
<proteinExistence type="inferred from homology"/>
<comment type="similarity">
    <text evidence="1">Belongs to the flavin monoamine oxidase family.</text>
</comment>
<dbReference type="Gene3D" id="3.50.50.60">
    <property type="entry name" value="FAD/NAD(P)-binding domain"/>
    <property type="match status" value="2"/>
</dbReference>
<gene>
    <name evidence="3" type="ORF">AFK65_05520</name>
</gene>
<evidence type="ECO:0000256" key="1">
    <source>
        <dbReference type="ARBA" id="ARBA00005995"/>
    </source>
</evidence>
<protein>
    <submittedName>
        <fullName evidence="3">Monoamine oxidase</fullName>
    </submittedName>
</protein>
<dbReference type="SUPFAM" id="SSF54373">
    <property type="entry name" value="FAD-linked reductases, C-terminal domain"/>
    <property type="match status" value="1"/>
</dbReference>
<feature type="domain" description="Amine oxidase" evidence="2">
    <location>
        <begin position="115"/>
        <end position="359"/>
    </location>
</feature>
<evidence type="ECO:0000313" key="3">
    <source>
        <dbReference type="EMBL" id="ALB54147.1"/>
    </source>
</evidence>
<reference evidence="4" key="1">
    <citation type="submission" date="2015-07" db="EMBL/GenBank/DDBJ databases">
        <authorList>
            <person name="Moine D."/>
            <person name="Kassam M."/>
        </authorList>
    </citation>
    <scope>NUCLEOTIDE SEQUENCE [LARGE SCALE GENOMIC DNA]</scope>
    <source>
        <strain evidence="4">NCTC 9529</strain>
    </source>
</reference>
<dbReference type="PANTHER" id="PTHR43563:SF1">
    <property type="entry name" value="AMINE OXIDASE [FLAVIN-CONTAINING] B"/>
    <property type="match status" value="1"/>
</dbReference>
<dbReference type="AlphaFoldDB" id="A0AAC8VNL8"/>